<dbReference type="PANTHER" id="PTHR30543">
    <property type="entry name" value="CHROMATE REDUCTASE"/>
    <property type="match status" value="1"/>
</dbReference>
<feature type="domain" description="NADPH-dependent FMN reductase-like" evidence="1">
    <location>
        <begin position="1"/>
        <end position="126"/>
    </location>
</feature>
<sequence length="179" mass="19592">MKLLAISGSARRASTNTAMLYALQSVAGSTPEISVYDRVGELPVFSPDLEQDPPLEVAALAKAIAEADGLILASPEYIRSIPGGLKNAIDWLVSRNEVIGKPIVLAHASHRGDDMLHQLRIILATLSDRFNEDLFLRLPLMKLSPDEVAAHLSAPRHQEEMRRFLDAFANYCAPAVRLP</sequence>
<reference evidence="2 3" key="1">
    <citation type="submission" date="2017-04" db="EMBL/GenBank/DDBJ databases">
        <title>Complete genome sequences of Rhizobium genomic linages associated to common bean (phaseolus vulgaris).</title>
        <authorList>
            <person name="Santamaria R.I."/>
            <person name="Bustos P."/>
            <person name="Perez-Carrascal O."/>
            <person name="Martinez-Flores I."/>
            <person name="Juarez S."/>
            <person name="Lozano L."/>
            <person name="Miranda F."/>
            <person name="Vinuesa P."/>
            <person name="Martinez-Romero E."/>
            <person name="Cevallos M.A."/>
            <person name="Romero D."/>
            <person name="Davila G."/>
            <person name="Gonzalez V."/>
        </authorList>
    </citation>
    <scope>NUCLEOTIDE SEQUENCE [LARGE SCALE GENOMIC DNA]</scope>
    <source>
        <strain evidence="2 3">NXC12</strain>
    </source>
</reference>
<dbReference type="RefSeq" id="WP_020921257.1">
    <property type="nucleotide sequence ID" value="NZ_CP020906.1"/>
</dbReference>
<dbReference type="AlphaFoldDB" id="A0AAN1BF29"/>
<evidence type="ECO:0000313" key="2">
    <source>
        <dbReference type="EMBL" id="ARQ10130.1"/>
    </source>
</evidence>
<dbReference type="Gene3D" id="3.40.50.360">
    <property type="match status" value="1"/>
</dbReference>
<dbReference type="SUPFAM" id="SSF52218">
    <property type="entry name" value="Flavoproteins"/>
    <property type="match status" value="1"/>
</dbReference>
<dbReference type="InterPro" id="IPR029039">
    <property type="entry name" value="Flavoprotein-like_sf"/>
</dbReference>
<organism evidence="2 3">
    <name type="scientific">Rhizobium etli</name>
    <dbReference type="NCBI Taxonomy" id="29449"/>
    <lineage>
        <taxon>Bacteria</taxon>
        <taxon>Pseudomonadati</taxon>
        <taxon>Pseudomonadota</taxon>
        <taxon>Alphaproteobacteria</taxon>
        <taxon>Hyphomicrobiales</taxon>
        <taxon>Rhizobiaceae</taxon>
        <taxon>Rhizobium/Agrobacterium group</taxon>
        <taxon>Rhizobium</taxon>
    </lineage>
</organism>
<dbReference type="GO" id="GO:0005829">
    <property type="term" value="C:cytosol"/>
    <property type="evidence" value="ECO:0007669"/>
    <property type="project" value="TreeGrafter"/>
</dbReference>
<dbReference type="Pfam" id="PF03358">
    <property type="entry name" value="FMN_red"/>
    <property type="match status" value="1"/>
</dbReference>
<gene>
    <name evidence="2" type="ORF">NXC12_CH02105</name>
</gene>
<accession>A0AAN1BF29</accession>
<dbReference type="PANTHER" id="PTHR30543:SF21">
    <property type="entry name" value="NAD(P)H-DEPENDENT FMN REDUCTASE LOT6"/>
    <property type="match status" value="1"/>
</dbReference>
<protein>
    <submittedName>
        <fullName evidence="2">NADPH-dependent FMN reductase protein</fullName>
    </submittedName>
</protein>
<dbReference type="InterPro" id="IPR005025">
    <property type="entry name" value="FMN_Rdtase-like_dom"/>
</dbReference>
<proteinExistence type="predicted"/>
<name>A0AAN1BF29_RHIET</name>
<dbReference type="GO" id="GO:0010181">
    <property type="term" value="F:FMN binding"/>
    <property type="evidence" value="ECO:0007669"/>
    <property type="project" value="TreeGrafter"/>
</dbReference>
<dbReference type="EMBL" id="CP020906">
    <property type="protein sequence ID" value="ARQ10130.1"/>
    <property type="molecule type" value="Genomic_DNA"/>
</dbReference>
<evidence type="ECO:0000259" key="1">
    <source>
        <dbReference type="Pfam" id="PF03358"/>
    </source>
</evidence>
<dbReference type="Proteomes" id="UP000194159">
    <property type="component" value="Chromosome"/>
</dbReference>
<evidence type="ECO:0000313" key="3">
    <source>
        <dbReference type="Proteomes" id="UP000194159"/>
    </source>
</evidence>
<dbReference type="InterPro" id="IPR050712">
    <property type="entry name" value="NAD(P)H-dep_reductase"/>
</dbReference>
<dbReference type="GO" id="GO:0016491">
    <property type="term" value="F:oxidoreductase activity"/>
    <property type="evidence" value="ECO:0007669"/>
    <property type="project" value="InterPro"/>
</dbReference>